<keyword evidence="3" id="KW-1185">Reference proteome</keyword>
<proteinExistence type="predicted"/>
<protein>
    <submittedName>
        <fullName evidence="2">HTH domain</fullName>
    </submittedName>
</protein>
<evidence type="ECO:0000259" key="1">
    <source>
        <dbReference type="Pfam" id="PF08279"/>
    </source>
</evidence>
<dbReference type="InterPro" id="IPR013196">
    <property type="entry name" value="HTH_11"/>
</dbReference>
<dbReference type="EMBL" id="CABFKI010000002">
    <property type="protein sequence ID" value="VTU06339.1"/>
    <property type="molecule type" value="Genomic_DNA"/>
</dbReference>
<sequence>MTKSSILAYRLSEILVLLNQGKRLDTHQLAEEFNVSVRTIQRDIRDRFAHSKANTRST</sequence>
<organism evidence="2 3">
    <name type="scientific">Actinobacillus porcinus</name>
    <dbReference type="NCBI Taxonomy" id="51048"/>
    <lineage>
        <taxon>Bacteria</taxon>
        <taxon>Pseudomonadati</taxon>
        <taxon>Pseudomonadota</taxon>
        <taxon>Gammaproteobacteria</taxon>
        <taxon>Pasteurellales</taxon>
        <taxon>Pasteurellaceae</taxon>
        <taxon>Actinobacillus</taxon>
    </lineage>
</organism>
<dbReference type="InterPro" id="IPR036390">
    <property type="entry name" value="WH_DNA-bd_sf"/>
</dbReference>
<evidence type="ECO:0000313" key="3">
    <source>
        <dbReference type="Proteomes" id="UP000308167"/>
    </source>
</evidence>
<dbReference type="GeneID" id="86154740"/>
<dbReference type="Pfam" id="PF08279">
    <property type="entry name" value="HTH_11"/>
    <property type="match status" value="1"/>
</dbReference>
<dbReference type="SUPFAM" id="SSF46785">
    <property type="entry name" value="Winged helix' DNA-binding domain"/>
    <property type="match status" value="1"/>
</dbReference>
<dbReference type="Proteomes" id="UP000308167">
    <property type="component" value="Unassembled WGS sequence"/>
</dbReference>
<name>A0ABY6TIZ6_9PAST</name>
<dbReference type="Gene3D" id="1.10.10.10">
    <property type="entry name" value="Winged helix-like DNA-binding domain superfamily/Winged helix DNA-binding domain"/>
    <property type="match status" value="1"/>
</dbReference>
<reference evidence="2 3" key="1">
    <citation type="submission" date="2019-05" db="EMBL/GenBank/DDBJ databases">
        <authorList>
            <consortium name="Pathogen Informatics"/>
        </authorList>
    </citation>
    <scope>NUCLEOTIDE SEQUENCE [LARGE SCALE GENOMIC DNA]</scope>
    <source>
        <strain evidence="2 3">NM319</strain>
    </source>
</reference>
<evidence type="ECO:0000313" key="2">
    <source>
        <dbReference type="EMBL" id="VTU06339.1"/>
    </source>
</evidence>
<comment type="caution">
    <text evidence="2">The sequence shown here is derived from an EMBL/GenBank/DDBJ whole genome shotgun (WGS) entry which is preliminary data.</text>
</comment>
<accession>A0ABY6TIZ6</accession>
<feature type="domain" description="Helix-turn-helix type 11" evidence="1">
    <location>
        <begin position="10"/>
        <end position="45"/>
    </location>
</feature>
<gene>
    <name evidence="2" type="ORF">SAMEA1410922_00334</name>
</gene>
<dbReference type="RefSeq" id="WP_246046074.1">
    <property type="nucleotide sequence ID" value="NZ_CABFKI010000002.1"/>
</dbReference>
<dbReference type="InterPro" id="IPR036388">
    <property type="entry name" value="WH-like_DNA-bd_sf"/>
</dbReference>